<dbReference type="Proteomes" id="UP000231194">
    <property type="component" value="Unassembled WGS sequence"/>
</dbReference>
<comment type="caution">
    <text evidence="1">The sequence shown here is derived from an EMBL/GenBank/DDBJ whole genome shotgun (WGS) entry which is preliminary data.</text>
</comment>
<sequence length="128" mass="14052">MMGRQVFLSAMCVTLDGKLTSISRQSPQYLIQVKKSWAELERLLRAPQARVGWQHVPSRAIREGLALVRNAPACSGVDLRRAAREWATTAFVLNVCDSRQADGQLIARLAMPVALPGRSQPKALALTS</sequence>
<name>A0A2M8R701_9BRAD</name>
<dbReference type="EMBL" id="PGVG01000015">
    <property type="protein sequence ID" value="PJG53604.1"/>
    <property type="molecule type" value="Genomic_DNA"/>
</dbReference>
<organism evidence="1 2">
    <name type="scientific">Bradyrhizobium forestalis</name>
    <dbReference type="NCBI Taxonomy" id="1419263"/>
    <lineage>
        <taxon>Bacteria</taxon>
        <taxon>Pseudomonadati</taxon>
        <taxon>Pseudomonadota</taxon>
        <taxon>Alphaproteobacteria</taxon>
        <taxon>Hyphomicrobiales</taxon>
        <taxon>Nitrobacteraceae</taxon>
        <taxon>Bradyrhizobium</taxon>
    </lineage>
</organism>
<reference evidence="1 2" key="1">
    <citation type="submission" date="2017-11" db="EMBL/GenBank/DDBJ databases">
        <title>Bradyrhizobium forestalis sp. nov., an efficient nitrogen-fixing bacterium isolated from nodules of forest legume species in the Amazon.</title>
        <authorList>
            <person name="Costa E.M."/>
            <person name="Guimaraes A."/>
            <person name="Carvalho T.S."/>
            <person name="Rodrigues T.L."/>
            <person name="Ribeiro P.R.A."/>
            <person name="Lebbe L."/>
            <person name="Willems A."/>
            <person name="Moreira F.M.S."/>
        </authorList>
    </citation>
    <scope>NUCLEOTIDE SEQUENCE [LARGE SCALE GENOMIC DNA]</scope>
    <source>
        <strain evidence="1 2">INPA54B</strain>
    </source>
</reference>
<accession>A0A2M8R701</accession>
<proteinExistence type="predicted"/>
<evidence type="ECO:0000313" key="2">
    <source>
        <dbReference type="Proteomes" id="UP000231194"/>
    </source>
</evidence>
<evidence type="ECO:0000313" key="1">
    <source>
        <dbReference type="EMBL" id="PJG53604.1"/>
    </source>
</evidence>
<protein>
    <submittedName>
        <fullName evidence="1">Uncharacterized protein</fullName>
    </submittedName>
</protein>
<dbReference type="AlphaFoldDB" id="A0A2M8R701"/>
<keyword evidence="2" id="KW-1185">Reference proteome</keyword>
<gene>
    <name evidence="1" type="ORF">CVM73_19210</name>
</gene>